<evidence type="ECO:0000256" key="1">
    <source>
        <dbReference type="SAM" id="MobiDB-lite"/>
    </source>
</evidence>
<protein>
    <submittedName>
        <fullName evidence="2">Uncharacterized protein</fullName>
    </submittedName>
</protein>
<reference evidence="2" key="1">
    <citation type="journal article" date="2020" name="Stud. Mycol.">
        <title>101 Dothideomycetes genomes: a test case for predicting lifestyles and emergence of pathogens.</title>
        <authorList>
            <person name="Haridas S."/>
            <person name="Albert R."/>
            <person name="Binder M."/>
            <person name="Bloem J."/>
            <person name="Labutti K."/>
            <person name="Salamov A."/>
            <person name="Andreopoulos B."/>
            <person name="Baker S."/>
            <person name="Barry K."/>
            <person name="Bills G."/>
            <person name="Bluhm B."/>
            <person name="Cannon C."/>
            <person name="Castanera R."/>
            <person name="Culley D."/>
            <person name="Daum C."/>
            <person name="Ezra D."/>
            <person name="Gonzalez J."/>
            <person name="Henrissat B."/>
            <person name="Kuo A."/>
            <person name="Liang C."/>
            <person name="Lipzen A."/>
            <person name="Lutzoni F."/>
            <person name="Magnuson J."/>
            <person name="Mondo S."/>
            <person name="Nolan M."/>
            <person name="Ohm R."/>
            <person name="Pangilinan J."/>
            <person name="Park H.-J."/>
            <person name="Ramirez L."/>
            <person name="Alfaro M."/>
            <person name="Sun H."/>
            <person name="Tritt A."/>
            <person name="Yoshinaga Y."/>
            <person name="Zwiers L.-H."/>
            <person name="Turgeon B."/>
            <person name="Goodwin S."/>
            <person name="Spatafora J."/>
            <person name="Crous P."/>
            <person name="Grigoriev I."/>
        </authorList>
    </citation>
    <scope>NUCLEOTIDE SEQUENCE</scope>
    <source>
        <strain evidence="2">CBS 121167</strain>
    </source>
</reference>
<feature type="compositionally biased region" description="Basic residues" evidence="1">
    <location>
        <begin position="26"/>
        <end position="36"/>
    </location>
</feature>
<feature type="region of interest" description="Disordered" evidence="1">
    <location>
        <begin position="1"/>
        <end position="109"/>
    </location>
</feature>
<dbReference type="RefSeq" id="XP_033392668.1">
    <property type="nucleotide sequence ID" value="XM_033541287.1"/>
</dbReference>
<proteinExistence type="predicted"/>
<evidence type="ECO:0000313" key="3">
    <source>
        <dbReference type="Proteomes" id="UP000799438"/>
    </source>
</evidence>
<organism evidence="2 3">
    <name type="scientific">Aplosporella prunicola CBS 121167</name>
    <dbReference type="NCBI Taxonomy" id="1176127"/>
    <lineage>
        <taxon>Eukaryota</taxon>
        <taxon>Fungi</taxon>
        <taxon>Dikarya</taxon>
        <taxon>Ascomycota</taxon>
        <taxon>Pezizomycotina</taxon>
        <taxon>Dothideomycetes</taxon>
        <taxon>Dothideomycetes incertae sedis</taxon>
        <taxon>Botryosphaeriales</taxon>
        <taxon>Aplosporellaceae</taxon>
        <taxon>Aplosporella</taxon>
    </lineage>
</organism>
<accession>A0A6A6AYU7</accession>
<gene>
    <name evidence="2" type="ORF">K452DRAFT_291983</name>
</gene>
<dbReference type="Proteomes" id="UP000799438">
    <property type="component" value="Unassembled WGS sequence"/>
</dbReference>
<keyword evidence="3" id="KW-1185">Reference proteome</keyword>
<name>A0A6A6AYU7_9PEZI</name>
<dbReference type="EMBL" id="ML995509">
    <property type="protein sequence ID" value="KAF2136950.1"/>
    <property type="molecule type" value="Genomic_DNA"/>
</dbReference>
<dbReference type="AlphaFoldDB" id="A0A6A6AYU7"/>
<sequence length="109" mass="11941">MLSTVDFRFHDADPSLPQRSSTPSSIHRHAHLHRSPHAQPALRPPMYAAPPGHTHSTALPTPPHAPHNPGTAYQTKSHEPTDPEVGEANAKGKAKVHTYSRPTTHHNIQ</sequence>
<dbReference type="GeneID" id="54298783"/>
<evidence type="ECO:0000313" key="2">
    <source>
        <dbReference type="EMBL" id="KAF2136950.1"/>
    </source>
</evidence>
<feature type="compositionally biased region" description="Polar residues" evidence="1">
    <location>
        <begin position="100"/>
        <end position="109"/>
    </location>
</feature>